<dbReference type="GO" id="GO:0005634">
    <property type="term" value="C:nucleus"/>
    <property type="evidence" value="ECO:0007669"/>
    <property type="project" value="TreeGrafter"/>
</dbReference>
<dbReference type="GO" id="GO:0005737">
    <property type="term" value="C:cytoplasm"/>
    <property type="evidence" value="ECO:0007669"/>
    <property type="project" value="TreeGrafter"/>
</dbReference>
<dbReference type="InterPro" id="IPR036873">
    <property type="entry name" value="Rhodanese-like_dom_sf"/>
</dbReference>
<dbReference type="PRINTS" id="PR00716">
    <property type="entry name" value="MPIPHPHTASE"/>
</dbReference>
<comment type="function">
    <text evidence="7">Tyrosine protein phosphatase which functions as a dosage-dependent inducer of mitotic progression.</text>
</comment>
<evidence type="ECO:0000256" key="5">
    <source>
        <dbReference type="ARBA" id="ARBA00022912"/>
    </source>
</evidence>
<dbReference type="GO" id="GO:0000086">
    <property type="term" value="P:G2/M transition of mitotic cell cycle"/>
    <property type="evidence" value="ECO:0007669"/>
    <property type="project" value="TreeGrafter"/>
</dbReference>
<dbReference type="InterPro" id="IPR001763">
    <property type="entry name" value="Rhodanese-like_dom"/>
</dbReference>
<comment type="similarity">
    <text evidence="1 7">Belongs to the MPI phosphatase family.</text>
</comment>
<feature type="domain" description="Rhodanese" evidence="8">
    <location>
        <begin position="209"/>
        <end position="315"/>
    </location>
</feature>
<dbReference type="InterPro" id="IPR000751">
    <property type="entry name" value="MPI_Phosphatase"/>
</dbReference>
<dbReference type="CDD" id="cd01530">
    <property type="entry name" value="Cdc25"/>
    <property type="match status" value="1"/>
</dbReference>
<dbReference type="SUPFAM" id="SSF52821">
    <property type="entry name" value="Rhodanese/Cell cycle control phosphatase"/>
    <property type="match status" value="1"/>
</dbReference>
<dbReference type="FunFam" id="3.40.250.10:FF:000004">
    <property type="entry name" value="M-phase inducer phosphatase 1 isoform X1"/>
    <property type="match status" value="1"/>
</dbReference>
<dbReference type="PANTHER" id="PTHR10828">
    <property type="entry name" value="M-PHASE INDUCER PHOSPHATASE DUAL SPECIFICITY PHOSPHATASE CDC25"/>
    <property type="match status" value="1"/>
</dbReference>
<dbReference type="Proteomes" id="UP001181693">
    <property type="component" value="Unassembled WGS sequence"/>
</dbReference>
<keyword evidence="10" id="KW-1185">Reference proteome</keyword>
<sequence length="357" mass="41109">MGRTCKLHADNVLAEIRTRDPALVPGSKFSPVKDFEVRSCDLPLVRKSSCTSTTTESSDDGFLDMLDAEDTETEPEMPFGVASLLTAPLVMRGTGLGCEGESPAKPSPVPRLALKRTERVQDVPEKTKRRRSMCEVTDDYDADKSVSLARSKSFSKEAMETIFDNDQKDLIGDFSKVFLFPTVSGRHQELRYITPEMMVKVLNGHYNPFIERCVIIDCRYPYEYDGGHIKGAINLHMEQELQDYLLKNPLQSQGSKRVILIFHCEFSSERGPRMCKFLREKDRDINEYPSLYYPELYILAGGYKDFFAKCKSFCEPESYRPMLHEDFKEDLRTFRMKSRTWAGERSKRELYSRLKKL</sequence>
<dbReference type="GO" id="GO:0110032">
    <property type="term" value="P:positive regulation of G2/MI transition of meiotic cell cycle"/>
    <property type="evidence" value="ECO:0007669"/>
    <property type="project" value="TreeGrafter"/>
</dbReference>
<dbReference type="PROSITE" id="PS50206">
    <property type="entry name" value="RHODANESE_3"/>
    <property type="match status" value="1"/>
</dbReference>
<keyword evidence="6 7" id="KW-0131">Cell cycle</keyword>
<dbReference type="GO" id="GO:0010971">
    <property type="term" value="P:positive regulation of G2/M transition of mitotic cell cycle"/>
    <property type="evidence" value="ECO:0007669"/>
    <property type="project" value="TreeGrafter"/>
</dbReference>
<dbReference type="AlphaFoldDB" id="A0AAV3ATL1"/>
<evidence type="ECO:0000256" key="7">
    <source>
        <dbReference type="RuleBase" id="RU368028"/>
    </source>
</evidence>
<dbReference type="SMART" id="SM00450">
    <property type="entry name" value="RHOD"/>
    <property type="match status" value="1"/>
</dbReference>
<evidence type="ECO:0000313" key="9">
    <source>
        <dbReference type="EMBL" id="DBA25358.1"/>
    </source>
</evidence>
<proteinExistence type="inferred from homology"/>
<protein>
    <recommendedName>
        <fullName evidence="7">M-phase inducer phosphatase</fullName>
        <ecNumber evidence="7">3.1.3.48</ecNumber>
    </recommendedName>
</protein>
<evidence type="ECO:0000256" key="4">
    <source>
        <dbReference type="ARBA" id="ARBA00022801"/>
    </source>
</evidence>
<dbReference type="Pfam" id="PF06617">
    <property type="entry name" value="M-inducer_phosp"/>
    <property type="match status" value="1"/>
</dbReference>
<keyword evidence="5 7" id="KW-0904">Protein phosphatase</keyword>
<evidence type="ECO:0000313" key="10">
    <source>
        <dbReference type="Proteomes" id="UP001181693"/>
    </source>
</evidence>
<evidence type="ECO:0000256" key="3">
    <source>
        <dbReference type="ARBA" id="ARBA00022776"/>
    </source>
</evidence>
<dbReference type="EMBL" id="DYDO01000005">
    <property type="protein sequence ID" value="DBA25358.1"/>
    <property type="molecule type" value="Genomic_DNA"/>
</dbReference>
<keyword evidence="2 7" id="KW-0132">Cell division</keyword>
<keyword evidence="4 7" id="KW-0378">Hydrolase</keyword>
<evidence type="ECO:0000256" key="6">
    <source>
        <dbReference type="ARBA" id="ARBA00023306"/>
    </source>
</evidence>
<keyword evidence="3 7" id="KW-0498">Mitosis</keyword>
<name>A0AAV3ATL1_PYXAD</name>
<evidence type="ECO:0000256" key="2">
    <source>
        <dbReference type="ARBA" id="ARBA00022618"/>
    </source>
</evidence>
<comment type="caution">
    <text evidence="9">The sequence shown here is derived from an EMBL/GenBank/DDBJ whole genome shotgun (WGS) entry which is preliminary data.</text>
</comment>
<dbReference type="Pfam" id="PF00581">
    <property type="entry name" value="Rhodanese"/>
    <property type="match status" value="1"/>
</dbReference>
<organism evidence="9 10">
    <name type="scientific">Pyxicephalus adspersus</name>
    <name type="common">African bullfrog</name>
    <dbReference type="NCBI Taxonomy" id="30357"/>
    <lineage>
        <taxon>Eukaryota</taxon>
        <taxon>Metazoa</taxon>
        <taxon>Chordata</taxon>
        <taxon>Craniata</taxon>
        <taxon>Vertebrata</taxon>
        <taxon>Euteleostomi</taxon>
        <taxon>Amphibia</taxon>
        <taxon>Batrachia</taxon>
        <taxon>Anura</taxon>
        <taxon>Neobatrachia</taxon>
        <taxon>Ranoidea</taxon>
        <taxon>Pyxicephalidae</taxon>
        <taxon>Pyxicephalinae</taxon>
        <taxon>Pyxicephalus</taxon>
    </lineage>
</organism>
<evidence type="ECO:0000259" key="8">
    <source>
        <dbReference type="PROSITE" id="PS50206"/>
    </source>
</evidence>
<evidence type="ECO:0000256" key="1">
    <source>
        <dbReference type="ARBA" id="ARBA00011065"/>
    </source>
</evidence>
<reference evidence="9" key="1">
    <citation type="thesis" date="2020" institute="ProQuest LLC" country="789 East Eisenhower Parkway, Ann Arbor, MI, USA">
        <title>Comparative Genomics and Chromosome Evolution.</title>
        <authorList>
            <person name="Mudd A.B."/>
        </authorList>
    </citation>
    <scope>NUCLEOTIDE SEQUENCE</scope>
    <source>
        <strain evidence="9">1538</strain>
        <tissue evidence="9">Blood</tissue>
    </source>
</reference>
<accession>A0AAV3ATL1</accession>
<dbReference type="GO" id="GO:0051301">
    <property type="term" value="P:cell division"/>
    <property type="evidence" value="ECO:0007669"/>
    <property type="project" value="UniProtKB-UniRule"/>
</dbReference>
<dbReference type="EC" id="3.1.3.48" evidence="7"/>
<dbReference type="PANTHER" id="PTHR10828:SF75">
    <property type="entry name" value="M-PHASE INDUCER PHOSPHATASE"/>
    <property type="match status" value="1"/>
</dbReference>
<dbReference type="Gene3D" id="3.40.250.10">
    <property type="entry name" value="Rhodanese-like domain"/>
    <property type="match status" value="1"/>
</dbReference>
<gene>
    <name evidence="9" type="ORF">GDO54_012896</name>
</gene>
<comment type="catalytic activity">
    <reaction evidence="7">
        <text>O-phospho-L-tyrosyl-[protein] + H2O = L-tyrosyl-[protein] + phosphate</text>
        <dbReference type="Rhea" id="RHEA:10684"/>
        <dbReference type="Rhea" id="RHEA-COMP:10136"/>
        <dbReference type="Rhea" id="RHEA-COMP:20101"/>
        <dbReference type="ChEBI" id="CHEBI:15377"/>
        <dbReference type="ChEBI" id="CHEBI:43474"/>
        <dbReference type="ChEBI" id="CHEBI:46858"/>
        <dbReference type="ChEBI" id="CHEBI:61978"/>
        <dbReference type="EC" id="3.1.3.48"/>
    </reaction>
</comment>
<dbReference type="GO" id="GO:0004725">
    <property type="term" value="F:protein tyrosine phosphatase activity"/>
    <property type="evidence" value="ECO:0007669"/>
    <property type="project" value="UniProtKB-UniRule"/>
</dbReference>